<dbReference type="SUPFAM" id="SSF54909">
    <property type="entry name" value="Dimeric alpha+beta barrel"/>
    <property type="match status" value="1"/>
</dbReference>
<accession>A0A7I7Z2V0</accession>
<proteinExistence type="predicted"/>
<dbReference type="InterPro" id="IPR011008">
    <property type="entry name" value="Dimeric_a/b-barrel"/>
</dbReference>
<dbReference type="RefSeq" id="WP_085268321.1">
    <property type="nucleotide sequence ID" value="NZ_AP022614.1"/>
</dbReference>
<organism evidence="1 2">
    <name type="scientific">Mycobacterium parmense</name>
    <dbReference type="NCBI Taxonomy" id="185642"/>
    <lineage>
        <taxon>Bacteria</taxon>
        <taxon>Bacillati</taxon>
        <taxon>Actinomycetota</taxon>
        <taxon>Actinomycetes</taxon>
        <taxon>Mycobacteriales</taxon>
        <taxon>Mycobacteriaceae</taxon>
        <taxon>Mycobacterium</taxon>
        <taxon>Mycobacterium simiae complex</taxon>
    </lineage>
</organism>
<dbReference type="AlphaFoldDB" id="A0A7I7Z2V0"/>
<evidence type="ECO:0000313" key="1">
    <source>
        <dbReference type="EMBL" id="BBZ47231.1"/>
    </source>
</evidence>
<reference evidence="1 2" key="1">
    <citation type="journal article" date="2019" name="Emerg. Microbes Infect.">
        <title>Comprehensive subspecies identification of 175 nontuberculous mycobacteria species based on 7547 genomic profiles.</title>
        <authorList>
            <person name="Matsumoto Y."/>
            <person name="Kinjo T."/>
            <person name="Motooka D."/>
            <person name="Nabeya D."/>
            <person name="Jung N."/>
            <person name="Uechi K."/>
            <person name="Horii T."/>
            <person name="Iida T."/>
            <person name="Fujita J."/>
            <person name="Nakamura S."/>
        </authorList>
    </citation>
    <scope>NUCLEOTIDE SEQUENCE [LARGE SCALE GENOMIC DNA]</scope>
    <source>
        <strain evidence="1 2">JCM 14742</strain>
    </source>
</reference>
<gene>
    <name evidence="1" type="ORF">MPRM_45120</name>
</gene>
<dbReference type="OrthoDB" id="5182530at2"/>
<dbReference type="EMBL" id="AP022614">
    <property type="protein sequence ID" value="BBZ47231.1"/>
    <property type="molecule type" value="Genomic_DNA"/>
</dbReference>
<dbReference type="Proteomes" id="UP000467105">
    <property type="component" value="Chromosome"/>
</dbReference>
<name>A0A7I7Z2V0_9MYCO</name>
<sequence length="203" mass="22055">MHVRHTLITADPERIDDAIAYLASDGRLRLEAEPGEKGLSLQVSFDLTIAVLESFWVSHDAMRESERVEAGVRDDAIRLALGTASVERFRRASVTRVGREEGGAGVRHTVYQTNPAALDEAIAGYEDTAVPWLTEADGFVSAALLVDHRSGRQLSQTIWRDIDALVKSRSPAAALRVDAVAATNCAVVALDEYGLVFRSIPAE</sequence>
<keyword evidence="2" id="KW-1185">Reference proteome</keyword>
<evidence type="ECO:0000313" key="2">
    <source>
        <dbReference type="Proteomes" id="UP000467105"/>
    </source>
</evidence>
<protein>
    <submittedName>
        <fullName evidence="1">Uncharacterized protein</fullName>
    </submittedName>
</protein>